<sequence length="47" mass="5321">MPSVKIDFDSLEKHNDENHNIATTAMEFAFMLLPAGSRNNKNALHHL</sequence>
<evidence type="ECO:0000313" key="1">
    <source>
        <dbReference type="EMBL" id="EEG27294.1"/>
    </source>
</evidence>
<organism evidence="1 2">
    <name type="scientific">Corynebacterium matruchotii ATCC 33806</name>
    <dbReference type="NCBI Taxonomy" id="566549"/>
    <lineage>
        <taxon>Bacteria</taxon>
        <taxon>Bacillati</taxon>
        <taxon>Actinomycetota</taxon>
        <taxon>Actinomycetes</taxon>
        <taxon>Mycobacteriales</taxon>
        <taxon>Corynebacteriaceae</taxon>
        <taxon>Corynebacterium</taxon>
    </lineage>
</organism>
<dbReference type="HOGENOM" id="CLU_3166975_0_0_11"/>
<proteinExistence type="predicted"/>
<reference evidence="1 2" key="1">
    <citation type="submission" date="2009-01" db="EMBL/GenBank/DDBJ databases">
        <authorList>
            <person name="Fulton L."/>
            <person name="Clifton S."/>
            <person name="Chinwalla A.T."/>
            <person name="Mitreva M."/>
            <person name="Sodergren E."/>
            <person name="Weinstock G."/>
            <person name="Clifton S."/>
            <person name="Dooling D.J."/>
            <person name="Fulton B."/>
            <person name="Minx P."/>
            <person name="Pepin K.H."/>
            <person name="Johnson M."/>
            <person name="Bhonagiri V."/>
            <person name="Nash W.E."/>
            <person name="Mardis E.R."/>
            <person name="Wilson R.K."/>
        </authorList>
    </citation>
    <scope>NUCLEOTIDE SEQUENCE [LARGE SCALE GENOMIC DNA]</scope>
    <source>
        <strain evidence="1 2">ATCC 33806</strain>
    </source>
</reference>
<accession>C0E2I5</accession>
<evidence type="ECO:0000313" key="2">
    <source>
        <dbReference type="Proteomes" id="UP000006247"/>
    </source>
</evidence>
<name>C0E2I5_9CORY</name>
<comment type="caution">
    <text evidence="1">The sequence shown here is derived from an EMBL/GenBank/DDBJ whole genome shotgun (WGS) entry which is preliminary data.</text>
</comment>
<protein>
    <submittedName>
        <fullName evidence="1">Uncharacterized protein</fullName>
    </submittedName>
</protein>
<dbReference type="AlphaFoldDB" id="C0E2I5"/>
<dbReference type="EMBL" id="ACEB01000019">
    <property type="protein sequence ID" value="EEG27294.1"/>
    <property type="molecule type" value="Genomic_DNA"/>
</dbReference>
<dbReference type="Proteomes" id="UP000006247">
    <property type="component" value="Unassembled WGS sequence"/>
</dbReference>
<gene>
    <name evidence="1" type="ORF">CORMATOL_01190</name>
</gene>